<reference evidence="1" key="2">
    <citation type="journal article" date="2015" name="Fish Shellfish Immunol.">
        <title>Early steps in the European eel (Anguilla anguilla)-Vibrio vulnificus interaction in the gills: Role of the RtxA13 toxin.</title>
        <authorList>
            <person name="Callol A."/>
            <person name="Pajuelo D."/>
            <person name="Ebbesson L."/>
            <person name="Teles M."/>
            <person name="MacKenzie S."/>
            <person name="Amaro C."/>
        </authorList>
    </citation>
    <scope>NUCLEOTIDE SEQUENCE</scope>
</reference>
<evidence type="ECO:0000313" key="1">
    <source>
        <dbReference type="EMBL" id="JAH46096.1"/>
    </source>
</evidence>
<dbReference type="EMBL" id="GBXM01062481">
    <property type="protein sequence ID" value="JAH46096.1"/>
    <property type="molecule type" value="Transcribed_RNA"/>
</dbReference>
<dbReference type="AlphaFoldDB" id="A0A0E9SXR8"/>
<name>A0A0E9SXR8_ANGAN</name>
<sequence length="17" mass="1881">MLLLACFCNHSSDLSAR</sequence>
<reference evidence="1" key="1">
    <citation type="submission" date="2014-11" db="EMBL/GenBank/DDBJ databases">
        <authorList>
            <person name="Amaro Gonzalez C."/>
        </authorList>
    </citation>
    <scope>NUCLEOTIDE SEQUENCE</scope>
</reference>
<organism evidence="1">
    <name type="scientific">Anguilla anguilla</name>
    <name type="common">European freshwater eel</name>
    <name type="synonym">Muraena anguilla</name>
    <dbReference type="NCBI Taxonomy" id="7936"/>
    <lineage>
        <taxon>Eukaryota</taxon>
        <taxon>Metazoa</taxon>
        <taxon>Chordata</taxon>
        <taxon>Craniata</taxon>
        <taxon>Vertebrata</taxon>
        <taxon>Euteleostomi</taxon>
        <taxon>Actinopterygii</taxon>
        <taxon>Neopterygii</taxon>
        <taxon>Teleostei</taxon>
        <taxon>Anguilliformes</taxon>
        <taxon>Anguillidae</taxon>
        <taxon>Anguilla</taxon>
    </lineage>
</organism>
<protein>
    <submittedName>
        <fullName evidence="1">Uncharacterized protein</fullName>
    </submittedName>
</protein>
<accession>A0A0E9SXR8</accession>
<proteinExistence type="predicted"/>